<name>A0A243W6C9_9BACT</name>
<dbReference type="EMBL" id="MTSE01000036">
    <property type="protein sequence ID" value="OUJ69205.1"/>
    <property type="molecule type" value="Genomic_DNA"/>
</dbReference>
<evidence type="ECO:0000256" key="1">
    <source>
        <dbReference type="SAM" id="Phobius"/>
    </source>
</evidence>
<dbReference type="Proteomes" id="UP000194873">
    <property type="component" value="Unassembled WGS sequence"/>
</dbReference>
<evidence type="ECO:0000313" key="2">
    <source>
        <dbReference type="EMBL" id="OUJ69205.1"/>
    </source>
</evidence>
<keyword evidence="1" id="KW-1133">Transmembrane helix</keyword>
<proteinExistence type="predicted"/>
<protein>
    <recommendedName>
        <fullName evidence="4">Molybdenum ABC transporter permease</fullName>
    </recommendedName>
</protein>
<organism evidence="2 3">
    <name type="scientific">Hymenobacter crusticola</name>
    <dbReference type="NCBI Taxonomy" id="1770526"/>
    <lineage>
        <taxon>Bacteria</taxon>
        <taxon>Pseudomonadati</taxon>
        <taxon>Bacteroidota</taxon>
        <taxon>Cytophagia</taxon>
        <taxon>Cytophagales</taxon>
        <taxon>Hymenobacteraceae</taxon>
        <taxon>Hymenobacter</taxon>
    </lineage>
</organism>
<keyword evidence="3" id="KW-1185">Reference proteome</keyword>
<evidence type="ECO:0000313" key="3">
    <source>
        <dbReference type="Proteomes" id="UP000194873"/>
    </source>
</evidence>
<gene>
    <name evidence="2" type="ORF">BXP70_26695</name>
</gene>
<reference evidence="2 3" key="1">
    <citation type="submission" date="2017-01" db="EMBL/GenBank/DDBJ databases">
        <title>A new Hymenobacter.</title>
        <authorList>
            <person name="Liang Y."/>
            <person name="Feng F."/>
        </authorList>
    </citation>
    <scope>NUCLEOTIDE SEQUENCE [LARGE SCALE GENOMIC DNA]</scope>
    <source>
        <strain evidence="2">MIMBbqt21</strain>
    </source>
</reference>
<comment type="caution">
    <text evidence="2">The sequence shown here is derived from an EMBL/GenBank/DDBJ whole genome shotgun (WGS) entry which is preliminary data.</text>
</comment>
<sequence length="72" mass="8099">MFGILVALSGFILRYFMNRRAFNRRNAAGIEEFRSFEQATGSKLLESIGRLVGLVLIIGGFGLTLLSYMTRH</sequence>
<keyword evidence="1" id="KW-0472">Membrane</keyword>
<keyword evidence="1" id="KW-0812">Transmembrane</keyword>
<dbReference type="AlphaFoldDB" id="A0A243W6C9"/>
<evidence type="ECO:0008006" key="4">
    <source>
        <dbReference type="Google" id="ProtNLM"/>
    </source>
</evidence>
<accession>A0A243W6C9</accession>
<feature type="transmembrane region" description="Helical" evidence="1">
    <location>
        <begin position="47"/>
        <end position="68"/>
    </location>
</feature>